<dbReference type="Proteomes" id="UP001596143">
    <property type="component" value="Unassembled WGS sequence"/>
</dbReference>
<comment type="caution">
    <text evidence="15">The sequence shown here is derived from an EMBL/GenBank/DDBJ whole genome shotgun (WGS) entry which is preliminary data.</text>
</comment>
<gene>
    <name evidence="15" type="primary">mutY</name>
    <name evidence="15" type="ORF">ACFPTR_01235</name>
</gene>
<dbReference type="PANTHER" id="PTHR42944">
    <property type="entry name" value="ADENINE DNA GLYCOSYLASE"/>
    <property type="match status" value="1"/>
</dbReference>
<organism evidence="15 16">
    <name type="scientific">Aliibacillus thermotolerans</name>
    <dbReference type="NCBI Taxonomy" id="1834418"/>
    <lineage>
        <taxon>Bacteria</taxon>
        <taxon>Bacillati</taxon>
        <taxon>Bacillota</taxon>
        <taxon>Bacilli</taxon>
        <taxon>Bacillales</taxon>
        <taxon>Bacillaceae</taxon>
        <taxon>Aliibacillus</taxon>
    </lineage>
</organism>
<evidence type="ECO:0000256" key="3">
    <source>
        <dbReference type="ARBA" id="ARBA00012045"/>
    </source>
</evidence>
<protein>
    <recommendedName>
        <fullName evidence="4 13">Adenine DNA glycosylase</fullName>
        <ecNumber evidence="3 13">3.2.2.31</ecNumber>
    </recommendedName>
</protein>
<dbReference type="InterPro" id="IPR015797">
    <property type="entry name" value="NUDIX_hydrolase-like_dom_sf"/>
</dbReference>
<comment type="function">
    <text evidence="13">Adenine glycosylase active on G-A mispairs.</text>
</comment>
<keyword evidence="5" id="KW-0004">4Fe-4S</keyword>
<evidence type="ECO:0000256" key="9">
    <source>
        <dbReference type="ARBA" id="ARBA00023004"/>
    </source>
</evidence>
<evidence type="ECO:0000313" key="15">
    <source>
        <dbReference type="EMBL" id="MFC5627521.1"/>
    </source>
</evidence>
<evidence type="ECO:0000256" key="2">
    <source>
        <dbReference type="ARBA" id="ARBA00008343"/>
    </source>
</evidence>
<evidence type="ECO:0000256" key="11">
    <source>
        <dbReference type="ARBA" id="ARBA00023204"/>
    </source>
</evidence>
<comment type="similarity">
    <text evidence="2 13">Belongs to the Nth/MutY family.</text>
</comment>
<dbReference type="CDD" id="cd03431">
    <property type="entry name" value="NUDIX_DNA_Glycosylase_C-MutY"/>
    <property type="match status" value="1"/>
</dbReference>
<name>A0ABW0U3T8_9BACI</name>
<dbReference type="InterPro" id="IPR044298">
    <property type="entry name" value="MIG/MutY"/>
</dbReference>
<keyword evidence="7 13" id="KW-0227">DNA damage</keyword>
<keyword evidence="9 13" id="KW-0408">Iron</keyword>
<evidence type="ECO:0000256" key="13">
    <source>
        <dbReference type="RuleBase" id="RU365096"/>
    </source>
</evidence>
<evidence type="ECO:0000256" key="7">
    <source>
        <dbReference type="ARBA" id="ARBA00022763"/>
    </source>
</evidence>
<evidence type="ECO:0000256" key="5">
    <source>
        <dbReference type="ARBA" id="ARBA00022485"/>
    </source>
</evidence>
<dbReference type="Gene3D" id="1.10.340.30">
    <property type="entry name" value="Hypothetical protein, domain 2"/>
    <property type="match status" value="1"/>
</dbReference>
<evidence type="ECO:0000256" key="4">
    <source>
        <dbReference type="ARBA" id="ARBA00022023"/>
    </source>
</evidence>
<evidence type="ECO:0000256" key="6">
    <source>
        <dbReference type="ARBA" id="ARBA00022723"/>
    </source>
</evidence>
<dbReference type="PANTHER" id="PTHR42944:SF1">
    <property type="entry name" value="ADENINE DNA GLYCOSYLASE"/>
    <property type="match status" value="1"/>
</dbReference>
<dbReference type="GO" id="GO:0000701">
    <property type="term" value="F:purine-specific mismatch base pair DNA N-glycosylase activity"/>
    <property type="evidence" value="ECO:0007669"/>
    <property type="project" value="UniProtKB-EC"/>
</dbReference>
<dbReference type="InterPro" id="IPR029119">
    <property type="entry name" value="MutY_C"/>
</dbReference>
<dbReference type="InterPro" id="IPR023170">
    <property type="entry name" value="HhH_base_excis_C"/>
</dbReference>
<dbReference type="SUPFAM" id="SSF48150">
    <property type="entry name" value="DNA-glycosylase"/>
    <property type="match status" value="1"/>
</dbReference>
<keyword evidence="10" id="KW-0411">Iron-sulfur</keyword>
<dbReference type="Pfam" id="PF00730">
    <property type="entry name" value="HhH-GPD"/>
    <property type="match status" value="1"/>
</dbReference>
<dbReference type="EC" id="3.2.2.31" evidence="3 13"/>
<keyword evidence="16" id="KW-1185">Reference proteome</keyword>
<dbReference type="InterPro" id="IPR003265">
    <property type="entry name" value="HhH-GPD_domain"/>
</dbReference>
<dbReference type="Gene3D" id="3.90.79.10">
    <property type="entry name" value="Nucleoside Triphosphate Pyrophosphohydrolase"/>
    <property type="match status" value="1"/>
</dbReference>
<evidence type="ECO:0000313" key="16">
    <source>
        <dbReference type="Proteomes" id="UP001596143"/>
    </source>
</evidence>
<accession>A0ABW0U3T8</accession>
<sequence>MNDYLRHMDITSFQRDLLHWYEENKRDLPWRKTQDPYRVWVSEVMLQQTKVDTVIPYYHRFLESFPTLKELAEAREEEVMKAWEGLGYYSRARHLHQAVKEVVENYGGEVPHEKKAFSSLKGVGPYTAGAVLSIAFEQPEPAIDGNVMRVFSRLLLITEDITKAKTRKIFEEVIPPFLEEVLPSEMNQALMELGAIVCFPTSPHCLLCPVERYCMAREEGVQEELPVKAKKRAPKVKKMAAVILKNEEGKTLFHQRPDDGLLATLWEYPNTEIKEAGQTKETLTEFLSSEYEIEAIIGEKVQEVKHVFTHLIWEIEVYEGIVKRQKTCQNERLSWLTLREATQYAFPVSHQKILKEQKRKEESADGLRTSK</sequence>
<feature type="domain" description="HhH-GPD" evidence="14">
    <location>
        <begin position="45"/>
        <end position="196"/>
    </location>
</feature>
<evidence type="ECO:0000256" key="10">
    <source>
        <dbReference type="ARBA" id="ARBA00023014"/>
    </source>
</evidence>
<dbReference type="SUPFAM" id="SSF55811">
    <property type="entry name" value="Nudix"/>
    <property type="match status" value="1"/>
</dbReference>
<keyword evidence="6" id="KW-0479">Metal-binding</keyword>
<evidence type="ECO:0000259" key="14">
    <source>
        <dbReference type="SMART" id="SM00478"/>
    </source>
</evidence>
<dbReference type="SMART" id="SM00478">
    <property type="entry name" value="ENDO3c"/>
    <property type="match status" value="1"/>
</dbReference>
<dbReference type="EMBL" id="JBHSPF010000005">
    <property type="protein sequence ID" value="MFC5627521.1"/>
    <property type="molecule type" value="Genomic_DNA"/>
</dbReference>
<comment type="catalytic activity">
    <reaction evidence="1 13">
        <text>Hydrolyzes free adenine bases from 7,8-dihydro-8-oxoguanine:adenine mismatched double-stranded DNA, leaving an apurinic site.</text>
        <dbReference type="EC" id="3.2.2.31"/>
    </reaction>
</comment>
<keyword evidence="11" id="KW-0234">DNA repair</keyword>
<dbReference type="NCBIfam" id="TIGR01084">
    <property type="entry name" value="mutY"/>
    <property type="match status" value="1"/>
</dbReference>
<comment type="cofactor">
    <cofactor evidence="13">
        <name>[4Fe-4S] cluster</name>
        <dbReference type="ChEBI" id="CHEBI:49883"/>
    </cofactor>
    <text evidence="13">Binds 1 [4Fe-4S] cluster.</text>
</comment>
<evidence type="ECO:0000256" key="1">
    <source>
        <dbReference type="ARBA" id="ARBA00000843"/>
    </source>
</evidence>
<evidence type="ECO:0000256" key="8">
    <source>
        <dbReference type="ARBA" id="ARBA00022801"/>
    </source>
</evidence>
<keyword evidence="8 15" id="KW-0378">Hydrolase</keyword>
<dbReference type="CDD" id="cd00056">
    <property type="entry name" value="ENDO3c"/>
    <property type="match status" value="1"/>
</dbReference>
<evidence type="ECO:0000256" key="12">
    <source>
        <dbReference type="ARBA" id="ARBA00023295"/>
    </source>
</evidence>
<dbReference type="InterPro" id="IPR005760">
    <property type="entry name" value="A/G_AdeGlyc_MutY"/>
</dbReference>
<dbReference type="InterPro" id="IPR011257">
    <property type="entry name" value="DNA_glycosylase"/>
</dbReference>
<dbReference type="Gene3D" id="1.10.1670.10">
    <property type="entry name" value="Helix-hairpin-Helix base-excision DNA repair enzymes (C-terminal)"/>
    <property type="match status" value="1"/>
</dbReference>
<proteinExistence type="inferred from homology"/>
<keyword evidence="12 13" id="KW-0326">Glycosidase</keyword>
<reference evidence="16" key="1">
    <citation type="journal article" date="2019" name="Int. J. Syst. Evol. Microbiol.">
        <title>The Global Catalogue of Microorganisms (GCM) 10K type strain sequencing project: providing services to taxonomists for standard genome sequencing and annotation.</title>
        <authorList>
            <consortium name="The Broad Institute Genomics Platform"/>
            <consortium name="The Broad Institute Genome Sequencing Center for Infectious Disease"/>
            <person name="Wu L."/>
            <person name="Ma J."/>
        </authorList>
    </citation>
    <scope>NUCLEOTIDE SEQUENCE [LARGE SCALE GENOMIC DNA]</scope>
    <source>
        <strain evidence="16">CGMCC 1.15790</strain>
    </source>
</reference>
<dbReference type="Pfam" id="PF14815">
    <property type="entry name" value="NUDIX_4"/>
    <property type="match status" value="1"/>
</dbReference>
<dbReference type="RefSeq" id="WP_270897296.1">
    <property type="nucleotide sequence ID" value="NZ_JBHSPF010000005.1"/>
</dbReference>